<dbReference type="Gene3D" id="3.40.50.880">
    <property type="match status" value="1"/>
</dbReference>
<name>A0A100VXT9_9MYCO</name>
<dbReference type="GO" id="GO:0006598">
    <property type="term" value="P:polyamine catabolic process"/>
    <property type="evidence" value="ECO:0007669"/>
    <property type="project" value="TreeGrafter"/>
</dbReference>
<dbReference type="PANTHER" id="PTHR43235:SF1">
    <property type="entry name" value="GLUTAMINE AMIDOTRANSFERASE PB2B2.05-RELATED"/>
    <property type="match status" value="1"/>
</dbReference>
<dbReference type="GO" id="GO:0005829">
    <property type="term" value="C:cytosol"/>
    <property type="evidence" value="ECO:0007669"/>
    <property type="project" value="TreeGrafter"/>
</dbReference>
<accession>A0A100VXT9</accession>
<comment type="caution">
    <text evidence="1">The sequence shown here is derived from an EMBL/GenBank/DDBJ whole genome shotgun (WGS) entry which is preliminary data.</text>
</comment>
<dbReference type="AlphaFoldDB" id="A0A100VXT9"/>
<dbReference type="Proteomes" id="UP000069620">
    <property type="component" value="Unassembled WGS sequence"/>
</dbReference>
<gene>
    <name evidence="1" type="ORF">RMCB_2049</name>
</gene>
<dbReference type="GO" id="GO:0033969">
    <property type="term" value="F:gamma-glutamyl-gamma-aminobutyrate hydrolase activity"/>
    <property type="evidence" value="ECO:0007669"/>
    <property type="project" value="TreeGrafter"/>
</dbReference>
<dbReference type="PANTHER" id="PTHR43235">
    <property type="entry name" value="GLUTAMINE AMIDOTRANSFERASE PB2B2.05-RELATED"/>
    <property type="match status" value="1"/>
</dbReference>
<dbReference type="InterPro" id="IPR044668">
    <property type="entry name" value="PuuD-like"/>
</dbReference>
<dbReference type="SUPFAM" id="SSF52317">
    <property type="entry name" value="Class I glutamine amidotransferase-like"/>
    <property type="match status" value="1"/>
</dbReference>
<evidence type="ECO:0000313" key="1">
    <source>
        <dbReference type="EMBL" id="GAS87953.1"/>
    </source>
</evidence>
<dbReference type="RefSeq" id="WP_062828699.1">
    <property type="nucleotide sequence ID" value="NZ_BCSX01000021.1"/>
</dbReference>
<dbReference type="CDD" id="cd01745">
    <property type="entry name" value="GATase1_2"/>
    <property type="match status" value="1"/>
</dbReference>
<evidence type="ECO:0000313" key="2">
    <source>
        <dbReference type="Proteomes" id="UP000069620"/>
    </source>
</evidence>
<reference evidence="2" key="1">
    <citation type="journal article" date="2016" name="Genome Announc.">
        <title>Draft Genome Sequences of Five Rapidly Growing Mycobacterium Species, M. thermoresistibile, M. fortuitum subsp. acetamidolyticum, M. canariasense, M. brisbanense, and M. novocastrense.</title>
        <authorList>
            <person name="Katahira K."/>
            <person name="Ogura Y."/>
            <person name="Gotoh Y."/>
            <person name="Hayashi T."/>
        </authorList>
    </citation>
    <scope>NUCLEOTIDE SEQUENCE [LARGE SCALE GENOMIC DNA]</scope>
    <source>
        <strain evidence="2">JCM15654</strain>
    </source>
</reference>
<dbReference type="InterPro" id="IPR029062">
    <property type="entry name" value="Class_I_gatase-like"/>
</dbReference>
<dbReference type="Pfam" id="PF07722">
    <property type="entry name" value="Peptidase_C26"/>
    <property type="match status" value="1"/>
</dbReference>
<reference evidence="2" key="2">
    <citation type="submission" date="2016-02" db="EMBL/GenBank/DDBJ databases">
        <title>Draft genome sequence of five rapidly growing Mycobacterium species.</title>
        <authorList>
            <person name="Katahira K."/>
            <person name="Gotou Y."/>
            <person name="Iida K."/>
            <person name="Ogura Y."/>
            <person name="Hayashi T."/>
        </authorList>
    </citation>
    <scope>NUCLEOTIDE SEQUENCE [LARGE SCALE GENOMIC DNA]</scope>
    <source>
        <strain evidence="2">JCM15654</strain>
    </source>
</reference>
<dbReference type="STRING" id="146020.RMCB_2049"/>
<dbReference type="OrthoDB" id="9813383at2"/>
<sequence>MSGSDAHPQARPVIGVSTYLQQARTGVWDVTASFLPASYIEGVNRGGGTVVLLPPQPDGAAVADRVLDGLDGLVISGGRDVDPASYGQPRHPSTDEPVGYRDEWDFALVRAALRRGLPLLGICRGAQVLNVALGGTLHQHLPDVLGHTRHQQGNAVFSTSSVRTVPGTRLAALIGEHSDAQCYHHQAIDQLGDGLVVSARDTTEGVIEAVERDPALPGDAFVLAVQWHPEERLDDVRLFSGLVEAAKSYATERVS</sequence>
<protein>
    <submittedName>
        <fullName evidence="1">Peptidase C26</fullName>
    </submittedName>
</protein>
<proteinExistence type="predicted"/>
<dbReference type="InterPro" id="IPR011697">
    <property type="entry name" value="Peptidase_C26"/>
</dbReference>
<organism evidence="1 2">
    <name type="scientific">Mycolicibacterium brisbanense</name>
    <dbReference type="NCBI Taxonomy" id="146020"/>
    <lineage>
        <taxon>Bacteria</taxon>
        <taxon>Bacillati</taxon>
        <taxon>Actinomycetota</taxon>
        <taxon>Actinomycetes</taxon>
        <taxon>Mycobacteriales</taxon>
        <taxon>Mycobacteriaceae</taxon>
        <taxon>Mycolicibacterium</taxon>
    </lineage>
</organism>
<keyword evidence="2" id="KW-1185">Reference proteome</keyword>
<dbReference type="EMBL" id="BCSX01000021">
    <property type="protein sequence ID" value="GAS87953.1"/>
    <property type="molecule type" value="Genomic_DNA"/>
</dbReference>
<dbReference type="PROSITE" id="PS51273">
    <property type="entry name" value="GATASE_TYPE_1"/>
    <property type="match status" value="1"/>
</dbReference>